<dbReference type="GO" id="GO:0046872">
    <property type="term" value="F:metal ion binding"/>
    <property type="evidence" value="ECO:0007669"/>
    <property type="project" value="UniProtKB-KW"/>
</dbReference>
<evidence type="ECO:0000256" key="3">
    <source>
        <dbReference type="ARBA" id="ARBA00022553"/>
    </source>
</evidence>
<feature type="active site" description="Phosphoserine intermediate" evidence="8">
    <location>
        <position position="83"/>
    </location>
</feature>
<dbReference type="PANTHER" id="PTHR11596">
    <property type="entry name" value="ALKALINE PHOSPHATASE"/>
    <property type="match status" value="1"/>
</dbReference>
<dbReference type="SMART" id="SM00098">
    <property type="entry name" value="alkPPc"/>
    <property type="match status" value="1"/>
</dbReference>
<dbReference type="PANTHER" id="PTHR11596:SF5">
    <property type="entry name" value="ALKALINE PHOSPHATASE"/>
    <property type="match status" value="1"/>
</dbReference>
<dbReference type="PRINTS" id="PR00113">
    <property type="entry name" value="ALKPHPHTASE"/>
</dbReference>
<evidence type="ECO:0000256" key="10">
    <source>
        <dbReference type="RuleBase" id="RU003946"/>
    </source>
</evidence>
<reference evidence="13 14" key="1">
    <citation type="journal article" date="2012" name="Eukaryot. Cell">
        <title>Genome sequence of the fungus Glarea lozoyensis: the first genome sequence of a species from the Helotiaceae family.</title>
        <authorList>
            <person name="Youssar L."/>
            <person name="Gruening B.A."/>
            <person name="Erxleben A."/>
            <person name="Guenther S."/>
            <person name="Huettel W."/>
        </authorList>
    </citation>
    <scope>NUCLEOTIDE SEQUENCE [LARGE SCALE GENOMIC DNA]</scope>
    <source>
        <strain evidence="14">ATCC 74030 / MF5533</strain>
    </source>
</reference>
<evidence type="ECO:0000256" key="11">
    <source>
        <dbReference type="RuleBase" id="RU003947"/>
    </source>
</evidence>
<protein>
    <recommendedName>
        <fullName evidence="2 11">Alkaline phosphatase</fullName>
        <ecNumber evidence="2 11">3.1.3.1</ecNumber>
    </recommendedName>
</protein>
<feature type="binding site" evidence="9">
    <location>
        <position position="134"/>
    </location>
    <ligand>
        <name>Mg(2+)</name>
        <dbReference type="ChEBI" id="CHEBI:18420"/>
    </ligand>
</feature>
<dbReference type="Proteomes" id="UP000005446">
    <property type="component" value="Unassembled WGS sequence"/>
</dbReference>
<feature type="binding site" evidence="9">
    <location>
        <position position="136"/>
    </location>
    <ligand>
        <name>Mg(2+)</name>
        <dbReference type="ChEBI" id="CHEBI:18420"/>
    </ligand>
</feature>
<dbReference type="Pfam" id="PF00245">
    <property type="entry name" value="Alk_phosphatase"/>
    <property type="match status" value="1"/>
</dbReference>
<feature type="binding site" evidence="9">
    <location>
        <position position="30"/>
    </location>
    <ligand>
        <name>Zn(2+)</name>
        <dbReference type="ChEBI" id="CHEBI:29105"/>
        <label>2</label>
    </ligand>
</feature>
<dbReference type="InterPro" id="IPR001952">
    <property type="entry name" value="Alkaline_phosphatase"/>
</dbReference>
<feature type="binding site" evidence="9">
    <location>
        <position position="30"/>
    </location>
    <ligand>
        <name>Mg(2+)</name>
        <dbReference type="ChEBI" id="CHEBI:18420"/>
    </ligand>
</feature>
<keyword evidence="14" id="KW-1185">Reference proteome</keyword>
<comment type="cofactor">
    <cofactor evidence="9">
        <name>Mg(2+)</name>
        <dbReference type="ChEBI" id="CHEBI:18420"/>
    </cofactor>
    <text evidence="9">Binds 1 Mg(2+) ion.</text>
</comment>
<keyword evidence="12" id="KW-0732">Signal</keyword>
<dbReference type="InterPro" id="IPR018299">
    <property type="entry name" value="Alkaline_phosphatase_AS"/>
</dbReference>
<keyword evidence="6 9" id="KW-0862">Zinc</keyword>
<feature type="signal peptide" evidence="12">
    <location>
        <begin position="1"/>
        <end position="18"/>
    </location>
</feature>
<comment type="catalytic activity">
    <reaction evidence="11">
        <text>a phosphate monoester + H2O = an alcohol + phosphate</text>
        <dbReference type="Rhea" id="RHEA:15017"/>
        <dbReference type="ChEBI" id="CHEBI:15377"/>
        <dbReference type="ChEBI" id="CHEBI:30879"/>
        <dbReference type="ChEBI" id="CHEBI:43474"/>
        <dbReference type="ChEBI" id="CHEBI:67140"/>
        <dbReference type="EC" id="3.1.3.1"/>
    </reaction>
</comment>
<keyword evidence="5 11" id="KW-0378">Hydrolase</keyword>
<comment type="cofactor">
    <cofactor evidence="9">
        <name>Zn(2+)</name>
        <dbReference type="ChEBI" id="CHEBI:29105"/>
    </cofactor>
    <text evidence="9">Binds 2 Zn(2+) ions.</text>
</comment>
<evidence type="ECO:0000256" key="2">
    <source>
        <dbReference type="ARBA" id="ARBA00012647"/>
    </source>
</evidence>
<dbReference type="GO" id="GO:0000329">
    <property type="term" value="C:fungal-type vacuole membrane"/>
    <property type="evidence" value="ECO:0007669"/>
    <property type="project" value="TreeGrafter"/>
</dbReference>
<keyword evidence="4 9" id="KW-0479">Metal-binding</keyword>
<dbReference type="OrthoDB" id="7392499at2759"/>
<evidence type="ECO:0000256" key="6">
    <source>
        <dbReference type="ARBA" id="ARBA00022833"/>
    </source>
</evidence>
<comment type="similarity">
    <text evidence="1 10">Belongs to the alkaline phosphatase family.</text>
</comment>
<dbReference type="CDD" id="cd16012">
    <property type="entry name" value="ALP"/>
    <property type="match status" value="1"/>
</dbReference>
<dbReference type="SUPFAM" id="SSF53649">
    <property type="entry name" value="Alkaline phosphatase-like"/>
    <property type="match status" value="1"/>
</dbReference>
<sequence>MHFSHIALVGLFIEATAAISAKNFIYIVPDGYGPASQTLARDYASLLLNGENPKRPVTYQLPVDKLIIGSVRTQASDSLVTDSAASATAFACGIKTYNAAIGVDDNVQPVGSILEAAKLEGFKTGLIATSRITHATPACYAAHVAHRDSEAKIAEHEIGYGHPLGRVVDLLMGGGRGFFTPQTTAGSSRKDNLNLLDIAKNSGYHVFTDRNGFDLLRNGLGQAAKLPYMGLFTNSHMSYEIDRDPAVEPSLQEMTEAAINTLTAATADSKKGKSQLLN</sequence>
<evidence type="ECO:0000313" key="13">
    <source>
        <dbReference type="EMBL" id="EHK96522.1"/>
    </source>
</evidence>
<dbReference type="Gene3D" id="3.40.720.10">
    <property type="entry name" value="Alkaline Phosphatase, subunit A"/>
    <property type="match status" value="1"/>
</dbReference>
<evidence type="ECO:0000313" key="14">
    <source>
        <dbReference type="Proteomes" id="UP000005446"/>
    </source>
</evidence>
<keyword evidence="3" id="KW-0597">Phosphoprotein</keyword>
<dbReference type="AlphaFoldDB" id="H0EY74"/>
<evidence type="ECO:0000256" key="12">
    <source>
        <dbReference type="SAM" id="SignalP"/>
    </source>
</evidence>
<dbReference type="PROSITE" id="PS00123">
    <property type="entry name" value="ALKALINE_PHOSPHATASE"/>
    <property type="match status" value="1"/>
</dbReference>
<organism evidence="13 14">
    <name type="scientific">Glarea lozoyensis (strain ATCC 74030 / MF5533)</name>
    <dbReference type="NCBI Taxonomy" id="1104152"/>
    <lineage>
        <taxon>Eukaryota</taxon>
        <taxon>Fungi</taxon>
        <taxon>Dikarya</taxon>
        <taxon>Ascomycota</taxon>
        <taxon>Pezizomycotina</taxon>
        <taxon>Leotiomycetes</taxon>
        <taxon>Helotiales</taxon>
        <taxon>Helotiaceae</taxon>
        <taxon>Glarea</taxon>
    </lineage>
</organism>
<feature type="chain" id="PRO_5003532270" description="Alkaline phosphatase" evidence="12">
    <location>
        <begin position="19"/>
        <end position="278"/>
    </location>
</feature>
<gene>
    <name evidence="13" type="ORF">M7I_7771</name>
</gene>
<evidence type="ECO:0000256" key="9">
    <source>
        <dbReference type="PIRSR" id="PIRSR601952-2"/>
    </source>
</evidence>
<proteinExistence type="inferred from homology"/>
<dbReference type="InterPro" id="IPR017850">
    <property type="entry name" value="Alkaline_phosphatase_core_sf"/>
</dbReference>
<evidence type="ECO:0000256" key="8">
    <source>
        <dbReference type="PIRSR" id="PIRSR601952-1"/>
    </source>
</evidence>
<dbReference type="GO" id="GO:0004035">
    <property type="term" value="F:alkaline phosphatase activity"/>
    <property type="evidence" value="ECO:0007669"/>
    <property type="project" value="UniProtKB-EC"/>
</dbReference>
<evidence type="ECO:0000256" key="4">
    <source>
        <dbReference type="ARBA" id="ARBA00022723"/>
    </source>
</evidence>
<dbReference type="HOGENOM" id="CLU_1089949_0_0_1"/>
<name>H0EY74_GLAL7</name>
<accession>H0EY74</accession>
<evidence type="ECO:0000256" key="5">
    <source>
        <dbReference type="ARBA" id="ARBA00022801"/>
    </source>
</evidence>
<comment type="caution">
    <text evidence="13">The sequence shown here is derived from an EMBL/GenBank/DDBJ whole genome shotgun (WGS) entry which is preliminary data.</text>
</comment>
<dbReference type="EMBL" id="AGUE01000240">
    <property type="protein sequence ID" value="EHK96522.1"/>
    <property type="molecule type" value="Genomic_DNA"/>
</dbReference>
<evidence type="ECO:0000256" key="1">
    <source>
        <dbReference type="ARBA" id="ARBA00005984"/>
    </source>
</evidence>
<dbReference type="InParanoid" id="H0EY74"/>
<keyword evidence="7 9" id="KW-0460">Magnesium</keyword>
<evidence type="ECO:0000256" key="7">
    <source>
        <dbReference type="ARBA" id="ARBA00022842"/>
    </source>
</evidence>
<dbReference type="EC" id="3.1.3.1" evidence="2 11"/>